<sequence>MRLSHMRTGGGRGGGGANGVKKRITTTTTTTITTSTGKPEIRAPKSPSHAARTLYLAVRSPDSPATRKPNILTAQEQPVCPRVDNSYMQEANSRLVSSGSKPVSEPPNWVIARPPRGL</sequence>
<feature type="compositionally biased region" description="Gly residues" evidence="1">
    <location>
        <begin position="8"/>
        <end position="18"/>
    </location>
</feature>
<protein>
    <submittedName>
        <fullName evidence="2">Uncharacterized protein</fullName>
    </submittedName>
</protein>
<proteinExistence type="predicted"/>
<evidence type="ECO:0000313" key="3">
    <source>
        <dbReference type="Proteomes" id="UP000324222"/>
    </source>
</evidence>
<feature type="compositionally biased region" description="Low complexity" evidence="1">
    <location>
        <begin position="25"/>
        <end position="36"/>
    </location>
</feature>
<dbReference type="AlphaFoldDB" id="A0A5B7IKD0"/>
<feature type="region of interest" description="Disordered" evidence="1">
    <location>
        <begin position="1"/>
        <end position="48"/>
    </location>
</feature>
<evidence type="ECO:0000256" key="1">
    <source>
        <dbReference type="SAM" id="MobiDB-lite"/>
    </source>
</evidence>
<accession>A0A5B7IKD0</accession>
<feature type="region of interest" description="Disordered" evidence="1">
    <location>
        <begin position="93"/>
        <end position="118"/>
    </location>
</feature>
<keyword evidence="3" id="KW-1185">Reference proteome</keyword>
<evidence type="ECO:0000313" key="2">
    <source>
        <dbReference type="EMBL" id="MPC85000.1"/>
    </source>
</evidence>
<name>A0A5B7IKD0_PORTR</name>
<gene>
    <name evidence="2" type="ORF">E2C01_079757</name>
</gene>
<dbReference type="Proteomes" id="UP000324222">
    <property type="component" value="Unassembled WGS sequence"/>
</dbReference>
<reference evidence="2 3" key="1">
    <citation type="submission" date="2019-05" db="EMBL/GenBank/DDBJ databases">
        <title>Another draft genome of Portunus trituberculatus and its Hox gene families provides insights of decapod evolution.</title>
        <authorList>
            <person name="Jeong J.-H."/>
            <person name="Song I."/>
            <person name="Kim S."/>
            <person name="Choi T."/>
            <person name="Kim D."/>
            <person name="Ryu S."/>
            <person name="Kim W."/>
        </authorList>
    </citation>
    <scope>NUCLEOTIDE SEQUENCE [LARGE SCALE GENOMIC DNA]</scope>
    <source>
        <tissue evidence="2">Muscle</tissue>
    </source>
</reference>
<comment type="caution">
    <text evidence="2">The sequence shown here is derived from an EMBL/GenBank/DDBJ whole genome shotgun (WGS) entry which is preliminary data.</text>
</comment>
<dbReference type="EMBL" id="VSRR010067044">
    <property type="protein sequence ID" value="MPC85000.1"/>
    <property type="molecule type" value="Genomic_DNA"/>
</dbReference>
<organism evidence="2 3">
    <name type="scientific">Portunus trituberculatus</name>
    <name type="common">Swimming crab</name>
    <name type="synonym">Neptunus trituberculatus</name>
    <dbReference type="NCBI Taxonomy" id="210409"/>
    <lineage>
        <taxon>Eukaryota</taxon>
        <taxon>Metazoa</taxon>
        <taxon>Ecdysozoa</taxon>
        <taxon>Arthropoda</taxon>
        <taxon>Crustacea</taxon>
        <taxon>Multicrustacea</taxon>
        <taxon>Malacostraca</taxon>
        <taxon>Eumalacostraca</taxon>
        <taxon>Eucarida</taxon>
        <taxon>Decapoda</taxon>
        <taxon>Pleocyemata</taxon>
        <taxon>Brachyura</taxon>
        <taxon>Eubrachyura</taxon>
        <taxon>Portunoidea</taxon>
        <taxon>Portunidae</taxon>
        <taxon>Portuninae</taxon>
        <taxon>Portunus</taxon>
    </lineage>
</organism>